<dbReference type="AlphaFoldDB" id="A0A401QLH2"/>
<evidence type="ECO:0000313" key="10">
    <source>
        <dbReference type="EMBL" id="GCB86224.1"/>
    </source>
</evidence>
<evidence type="ECO:0000256" key="3">
    <source>
        <dbReference type="ARBA" id="ARBA00022737"/>
    </source>
</evidence>
<feature type="transmembrane region" description="Helical" evidence="8">
    <location>
        <begin position="218"/>
        <end position="238"/>
    </location>
</feature>
<evidence type="ECO:0000256" key="2">
    <source>
        <dbReference type="ARBA" id="ARBA00022692"/>
    </source>
</evidence>
<evidence type="ECO:0000256" key="4">
    <source>
        <dbReference type="ARBA" id="ARBA00022989"/>
    </source>
</evidence>
<dbReference type="InterPro" id="IPR013295">
    <property type="entry name" value="MAL"/>
</dbReference>
<protein>
    <recommendedName>
        <fullName evidence="9">MARVEL domain-containing protein</fullName>
    </recommendedName>
</protein>
<evidence type="ECO:0000256" key="5">
    <source>
        <dbReference type="ARBA" id="ARBA00023136"/>
    </source>
</evidence>
<dbReference type="EMBL" id="BFAA01257164">
    <property type="protein sequence ID" value="GCB86224.1"/>
    <property type="molecule type" value="Genomic_DNA"/>
</dbReference>
<reference evidence="10 11" key="1">
    <citation type="journal article" date="2018" name="Nat. Ecol. Evol.">
        <title>Shark genomes provide insights into elasmobranch evolution and the origin of vertebrates.</title>
        <authorList>
            <person name="Hara Y"/>
            <person name="Yamaguchi K"/>
            <person name="Onimaru K"/>
            <person name="Kadota M"/>
            <person name="Koyanagi M"/>
            <person name="Keeley SD"/>
            <person name="Tatsumi K"/>
            <person name="Tanaka K"/>
            <person name="Motone F"/>
            <person name="Kageyama Y"/>
            <person name="Nozu R"/>
            <person name="Adachi N"/>
            <person name="Nishimura O"/>
            <person name="Nakagawa R"/>
            <person name="Tanegashima C"/>
            <person name="Kiyatake I"/>
            <person name="Matsumoto R"/>
            <person name="Murakumo K"/>
            <person name="Nishida K"/>
            <person name="Terakita A"/>
            <person name="Kuratani S"/>
            <person name="Sato K"/>
            <person name="Hyodo S Kuraku.S."/>
        </authorList>
    </citation>
    <scope>NUCLEOTIDE SEQUENCE [LARGE SCALE GENOMIC DNA]</scope>
</reference>
<evidence type="ECO:0000256" key="1">
    <source>
        <dbReference type="ARBA" id="ARBA00004141"/>
    </source>
</evidence>
<dbReference type="GO" id="GO:0016020">
    <property type="term" value="C:membrane"/>
    <property type="evidence" value="ECO:0007669"/>
    <property type="project" value="UniProtKB-SubCell"/>
</dbReference>
<feature type="transmembrane region" description="Helical" evidence="8">
    <location>
        <begin position="141"/>
        <end position="166"/>
    </location>
</feature>
<feature type="domain" description="MARVEL" evidence="9">
    <location>
        <begin position="8"/>
        <end position="139"/>
    </location>
</feature>
<dbReference type="PANTHER" id="PTHR17068:SF3">
    <property type="entry name" value="MYELOID-ASSOCIATED DIFFERENTIATION MARKER"/>
    <property type="match status" value="1"/>
</dbReference>
<feature type="transmembrane region" description="Helical" evidence="8">
    <location>
        <begin position="178"/>
        <end position="198"/>
    </location>
</feature>
<keyword evidence="4 8" id="KW-1133">Transmembrane helix</keyword>
<dbReference type="InterPro" id="IPR008253">
    <property type="entry name" value="Marvel"/>
</dbReference>
<feature type="transmembrane region" description="Helical" evidence="8">
    <location>
        <begin position="109"/>
        <end position="129"/>
    </location>
</feature>
<keyword evidence="2 7" id="KW-0812">Transmembrane</keyword>
<keyword evidence="3" id="KW-0677">Repeat</keyword>
<dbReference type="OMA" id="GLCTWDK"/>
<comment type="subcellular location">
    <subcellularLocation>
        <location evidence="1">Membrane</location>
        <topology evidence="1">Multi-pass membrane protein</topology>
    </subcellularLocation>
</comment>
<feature type="domain" description="MARVEL" evidence="9">
    <location>
        <begin position="144"/>
        <end position="287"/>
    </location>
</feature>
<feature type="transmembrane region" description="Helical" evidence="8">
    <location>
        <begin position="258"/>
        <end position="277"/>
    </location>
</feature>
<keyword evidence="5 7" id="KW-0472">Membrane</keyword>
<dbReference type="OrthoDB" id="8737882at2759"/>
<dbReference type="STRING" id="75743.A0A401QLH2"/>
<organism evidence="10 11">
    <name type="scientific">Scyliorhinus torazame</name>
    <name type="common">Cloudy catshark</name>
    <name type="synonym">Catulus torazame</name>
    <dbReference type="NCBI Taxonomy" id="75743"/>
    <lineage>
        <taxon>Eukaryota</taxon>
        <taxon>Metazoa</taxon>
        <taxon>Chordata</taxon>
        <taxon>Craniata</taxon>
        <taxon>Vertebrata</taxon>
        <taxon>Chondrichthyes</taxon>
        <taxon>Elasmobranchii</taxon>
        <taxon>Galeomorphii</taxon>
        <taxon>Galeoidea</taxon>
        <taxon>Carcharhiniformes</taxon>
        <taxon>Scyliorhinidae</taxon>
        <taxon>Scyliorhinus</taxon>
    </lineage>
</organism>
<name>A0A401QLH2_SCYTO</name>
<comment type="caution">
    <text evidence="10">The sequence shown here is derived from an EMBL/GenBank/DDBJ whole genome shotgun (WGS) entry which is preliminary data.</text>
</comment>
<dbReference type="PANTHER" id="PTHR17068">
    <property type="entry name" value="MYELOID-ASSOCIATED DIFFERENTIATION MARKER MYADM FAMILY MEMBER"/>
    <property type="match status" value="1"/>
</dbReference>
<comment type="similarity">
    <text evidence="6">Belongs to the MAL family.</text>
</comment>
<keyword evidence="11" id="KW-1185">Reference proteome</keyword>
<feature type="transmembrane region" description="Helical" evidence="8">
    <location>
        <begin position="14"/>
        <end position="32"/>
    </location>
</feature>
<proteinExistence type="inferred from homology"/>
<feature type="transmembrane region" description="Helical" evidence="8">
    <location>
        <begin position="82"/>
        <end position="102"/>
    </location>
</feature>
<gene>
    <name evidence="10" type="ORF">scyTo_0026912</name>
</gene>
<dbReference type="Pfam" id="PF01284">
    <property type="entry name" value="MARVEL"/>
    <property type="match status" value="2"/>
</dbReference>
<dbReference type="PROSITE" id="PS51225">
    <property type="entry name" value="MARVEL"/>
    <property type="match status" value="2"/>
</dbReference>
<evidence type="ECO:0000256" key="7">
    <source>
        <dbReference type="PROSITE-ProRule" id="PRU00581"/>
    </source>
</evidence>
<evidence type="ECO:0000259" key="9">
    <source>
        <dbReference type="PROSITE" id="PS51225"/>
    </source>
</evidence>
<sequence length="290" mass="31223">MAVGNLQALRSPVGYARAAAAIFACVAFSLVVHSGWWAGREGGWCVFAWVFCFVATVLVLGVELTGAQARVPVSWRNGPITLAALASLMCLSASVIYPLYFLSGAGGEAYRYGVAATVFSCLATAAYGAEVSLTRARPGEVTGYMATTPGLLKVVETFAACVLFVFVDKAGYSHYGGLQWCLAVYCICFILSVAVVILSVGECTSWLPVPFDRFLGAYALLAVLLYASALVVWPIFCFDRRYGNSSRSQCSGHYRCRWDAQVAVAVLTGFNFLVYLADLVYSSRLIFIKA</sequence>
<dbReference type="PRINTS" id="PR01884">
    <property type="entry name" value="MALPROTEIN"/>
</dbReference>
<dbReference type="InterPro" id="IPR047123">
    <property type="entry name" value="MYADM-like"/>
</dbReference>
<dbReference type="Proteomes" id="UP000288216">
    <property type="component" value="Unassembled WGS sequence"/>
</dbReference>
<feature type="transmembrane region" description="Helical" evidence="8">
    <location>
        <begin position="44"/>
        <end position="62"/>
    </location>
</feature>
<accession>A0A401QLH2</accession>
<evidence type="ECO:0000313" key="11">
    <source>
        <dbReference type="Proteomes" id="UP000288216"/>
    </source>
</evidence>
<evidence type="ECO:0000256" key="6">
    <source>
        <dbReference type="ARBA" id="ARBA00034721"/>
    </source>
</evidence>
<evidence type="ECO:0000256" key="8">
    <source>
        <dbReference type="SAM" id="Phobius"/>
    </source>
</evidence>